<evidence type="ECO:0000313" key="3">
    <source>
        <dbReference type="Proteomes" id="UP000579812"/>
    </source>
</evidence>
<evidence type="ECO:0000256" key="1">
    <source>
        <dbReference type="SAM" id="MobiDB-lite"/>
    </source>
</evidence>
<organism evidence="2 3">
    <name type="scientific">Onychostoma macrolepis</name>
    <dbReference type="NCBI Taxonomy" id="369639"/>
    <lineage>
        <taxon>Eukaryota</taxon>
        <taxon>Metazoa</taxon>
        <taxon>Chordata</taxon>
        <taxon>Craniata</taxon>
        <taxon>Vertebrata</taxon>
        <taxon>Euteleostomi</taxon>
        <taxon>Actinopterygii</taxon>
        <taxon>Neopterygii</taxon>
        <taxon>Teleostei</taxon>
        <taxon>Ostariophysi</taxon>
        <taxon>Cypriniformes</taxon>
        <taxon>Cyprinidae</taxon>
        <taxon>Acrossocheilinae</taxon>
        <taxon>Onychostoma</taxon>
    </lineage>
</organism>
<comment type="caution">
    <text evidence="2">The sequence shown here is derived from an EMBL/GenBank/DDBJ whole genome shotgun (WGS) entry which is preliminary data.</text>
</comment>
<dbReference type="EMBL" id="JAAMOB010000001">
    <property type="protein sequence ID" value="KAF4119213.1"/>
    <property type="molecule type" value="Genomic_DNA"/>
</dbReference>
<protein>
    <submittedName>
        <fullName evidence="2">Uncharacterized protein</fullName>
    </submittedName>
</protein>
<name>A0A7J6DIQ6_9TELE</name>
<keyword evidence="3" id="KW-1185">Reference proteome</keyword>
<proteinExistence type="predicted"/>
<dbReference type="AlphaFoldDB" id="A0A7J6DIQ6"/>
<reference evidence="2 3" key="1">
    <citation type="submission" date="2020-04" db="EMBL/GenBank/DDBJ databases">
        <title>Chromosome-level genome assembly of a cyprinid fish Onychostoma macrolepis by integration of Nanopore Sequencing, Bionano and Hi-C technology.</title>
        <authorList>
            <person name="Wang D."/>
        </authorList>
    </citation>
    <scope>NUCLEOTIDE SEQUENCE [LARGE SCALE GENOMIC DNA]</scope>
    <source>
        <strain evidence="2">SWU-2019</strain>
        <tissue evidence="2">Muscle</tissue>
    </source>
</reference>
<accession>A0A7J6DIQ6</accession>
<sequence>MEQQSQLHSPDTTYAVCTQSRARQLSTRLQAYDVALPKSLIPDPVPHDSSYHLPRMDSPAAQLNLSGQAEPVSTVEQLPMGDLMLVQYGEVSAMSHQLDIERSVRHPSPSVAPPGYHSPSECDSFSSGAASPTFQVDVQATAVSSVPLPHLGQSFLAQTAHIDVSQQSALWQVTRATPPTAHHTTPPYLGVPSFSVPHVTPQQAVLFSRADPACQLTSSLPPTVTSVKLPLTTTTYRPLVPPVYQLQAHAPSQSTWQSFAVADPYRPPLSTAGYHLAQPPGHTPVQPWSHVRIANLFLRPRFDPLQSIMAVISPQKQAQGSPSVPMLLMLSYQLVD</sequence>
<evidence type="ECO:0000313" key="2">
    <source>
        <dbReference type="EMBL" id="KAF4119213.1"/>
    </source>
</evidence>
<feature type="region of interest" description="Disordered" evidence="1">
    <location>
        <begin position="105"/>
        <end position="128"/>
    </location>
</feature>
<dbReference type="Proteomes" id="UP000579812">
    <property type="component" value="Unassembled WGS sequence"/>
</dbReference>
<gene>
    <name evidence="2" type="ORF">G5714_001264</name>
</gene>